<name>A0AAW0UUY2_SCYPA</name>
<dbReference type="GO" id="GO:0006508">
    <property type="term" value="P:proteolysis"/>
    <property type="evidence" value="ECO:0007669"/>
    <property type="project" value="TreeGrafter"/>
</dbReference>
<dbReference type="EMBL" id="JARAKH010000008">
    <property type="protein sequence ID" value="KAK8402122.1"/>
    <property type="molecule type" value="Genomic_DNA"/>
</dbReference>
<dbReference type="GO" id="GO:0005737">
    <property type="term" value="C:cytoplasm"/>
    <property type="evidence" value="ECO:0007669"/>
    <property type="project" value="TreeGrafter"/>
</dbReference>
<proteinExistence type="inferred from homology"/>
<evidence type="ECO:0000259" key="2">
    <source>
        <dbReference type="Pfam" id="PF11838"/>
    </source>
</evidence>
<dbReference type="PANTHER" id="PTHR11533">
    <property type="entry name" value="PROTEASE M1 ZINC METALLOPROTEASE"/>
    <property type="match status" value="1"/>
</dbReference>
<dbReference type="InterPro" id="IPR050344">
    <property type="entry name" value="Peptidase_M1_aminopeptidases"/>
</dbReference>
<reference evidence="3 4" key="1">
    <citation type="submission" date="2023-03" db="EMBL/GenBank/DDBJ databases">
        <title>High-quality genome of Scylla paramamosain provides insights in environmental adaptation.</title>
        <authorList>
            <person name="Zhang L."/>
        </authorList>
    </citation>
    <scope>NUCLEOTIDE SEQUENCE [LARGE SCALE GENOMIC DNA]</scope>
    <source>
        <strain evidence="3">LZ_2023a</strain>
        <tissue evidence="3">Muscle</tissue>
    </source>
</reference>
<feature type="domain" description="ERAP1-like C-terminal" evidence="2">
    <location>
        <begin position="1"/>
        <end position="134"/>
    </location>
</feature>
<gene>
    <name evidence="3" type="ORF">O3P69_001306</name>
</gene>
<keyword evidence="4" id="KW-1185">Reference proteome</keyword>
<comment type="caution">
    <text evidence="3">The sequence shown here is derived from an EMBL/GenBank/DDBJ whole genome shotgun (WGS) entry which is preliminary data.</text>
</comment>
<dbReference type="PANTHER" id="PTHR11533:SF294">
    <property type="entry name" value="THYROTROPIN-RELEASING HORMONE-DEGRADING ECTOENZYME"/>
    <property type="match status" value="1"/>
</dbReference>
<sequence>MLSWACKLGHEDCVTQSVNLFGQWMMNPMNKSIISPNLRDVVYCTAITAGKDKEWEFAWNQYLNSNVGSETSRLLSALGCSREKWILSRYLEMAFTKDTGIRKQDAVMVFYSVASNTVGQDLAWTFLRDQWHDIID</sequence>
<dbReference type="GO" id="GO:0070006">
    <property type="term" value="F:metalloaminopeptidase activity"/>
    <property type="evidence" value="ECO:0007669"/>
    <property type="project" value="TreeGrafter"/>
</dbReference>
<dbReference type="Gene3D" id="1.25.50.20">
    <property type="match status" value="1"/>
</dbReference>
<dbReference type="InterPro" id="IPR024571">
    <property type="entry name" value="ERAP1-like_C_dom"/>
</dbReference>
<evidence type="ECO:0000313" key="4">
    <source>
        <dbReference type="Proteomes" id="UP001487740"/>
    </source>
</evidence>
<dbReference type="GO" id="GO:0016020">
    <property type="term" value="C:membrane"/>
    <property type="evidence" value="ECO:0007669"/>
    <property type="project" value="TreeGrafter"/>
</dbReference>
<dbReference type="Pfam" id="PF11838">
    <property type="entry name" value="ERAP1_C"/>
    <property type="match status" value="1"/>
</dbReference>
<evidence type="ECO:0000313" key="3">
    <source>
        <dbReference type="EMBL" id="KAK8402122.1"/>
    </source>
</evidence>
<organism evidence="3 4">
    <name type="scientific">Scylla paramamosain</name>
    <name type="common">Mud crab</name>
    <dbReference type="NCBI Taxonomy" id="85552"/>
    <lineage>
        <taxon>Eukaryota</taxon>
        <taxon>Metazoa</taxon>
        <taxon>Ecdysozoa</taxon>
        <taxon>Arthropoda</taxon>
        <taxon>Crustacea</taxon>
        <taxon>Multicrustacea</taxon>
        <taxon>Malacostraca</taxon>
        <taxon>Eumalacostraca</taxon>
        <taxon>Eucarida</taxon>
        <taxon>Decapoda</taxon>
        <taxon>Pleocyemata</taxon>
        <taxon>Brachyura</taxon>
        <taxon>Eubrachyura</taxon>
        <taxon>Portunoidea</taxon>
        <taxon>Portunidae</taxon>
        <taxon>Portuninae</taxon>
        <taxon>Scylla</taxon>
    </lineage>
</organism>
<evidence type="ECO:0000256" key="1">
    <source>
        <dbReference type="ARBA" id="ARBA00010136"/>
    </source>
</evidence>
<accession>A0AAW0UUY2</accession>
<dbReference type="GO" id="GO:0005615">
    <property type="term" value="C:extracellular space"/>
    <property type="evidence" value="ECO:0007669"/>
    <property type="project" value="TreeGrafter"/>
</dbReference>
<dbReference type="GO" id="GO:0042277">
    <property type="term" value="F:peptide binding"/>
    <property type="evidence" value="ECO:0007669"/>
    <property type="project" value="TreeGrafter"/>
</dbReference>
<dbReference type="Proteomes" id="UP001487740">
    <property type="component" value="Unassembled WGS sequence"/>
</dbReference>
<dbReference type="AlphaFoldDB" id="A0AAW0UUY2"/>
<dbReference type="GO" id="GO:0043171">
    <property type="term" value="P:peptide catabolic process"/>
    <property type="evidence" value="ECO:0007669"/>
    <property type="project" value="TreeGrafter"/>
</dbReference>
<dbReference type="GO" id="GO:0008270">
    <property type="term" value="F:zinc ion binding"/>
    <property type="evidence" value="ECO:0007669"/>
    <property type="project" value="TreeGrafter"/>
</dbReference>
<comment type="similarity">
    <text evidence="1">Belongs to the peptidase M1 family.</text>
</comment>
<protein>
    <recommendedName>
        <fullName evidence="2">ERAP1-like C-terminal domain-containing protein</fullName>
    </recommendedName>
</protein>